<protein>
    <submittedName>
        <fullName evidence="1">Uncharacterized protein</fullName>
    </submittedName>
</protein>
<dbReference type="EMBL" id="JAACNO010002038">
    <property type="protein sequence ID" value="KAF4135937.1"/>
    <property type="molecule type" value="Genomic_DNA"/>
</dbReference>
<evidence type="ECO:0000313" key="1">
    <source>
        <dbReference type="EMBL" id="KAF4135937.1"/>
    </source>
</evidence>
<dbReference type="Proteomes" id="UP000704712">
    <property type="component" value="Unassembled WGS sequence"/>
</dbReference>
<proteinExistence type="predicted"/>
<dbReference type="AlphaFoldDB" id="A0A8S9U8Z4"/>
<comment type="caution">
    <text evidence="1">The sequence shown here is derived from an EMBL/GenBank/DDBJ whole genome shotgun (WGS) entry which is preliminary data.</text>
</comment>
<reference evidence="1" key="1">
    <citation type="submission" date="2020-03" db="EMBL/GenBank/DDBJ databases">
        <title>Hybrid Assembly of Korean Phytophthora infestans isolates.</title>
        <authorList>
            <person name="Prokchorchik M."/>
            <person name="Lee Y."/>
            <person name="Seo J."/>
            <person name="Cho J.-H."/>
            <person name="Park Y.-E."/>
            <person name="Jang D.-C."/>
            <person name="Im J.-S."/>
            <person name="Choi J.-G."/>
            <person name="Park H.-J."/>
            <person name="Lee G.-B."/>
            <person name="Lee Y.-G."/>
            <person name="Hong S.-Y."/>
            <person name="Cho K."/>
            <person name="Sohn K.H."/>
        </authorList>
    </citation>
    <scope>NUCLEOTIDE SEQUENCE</scope>
    <source>
        <strain evidence="1">KR_2_A2</strain>
    </source>
</reference>
<gene>
    <name evidence="1" type="ORF">GN958_ATG14923</name>
</gene>
<evidence type="ECO:0000313" key="2">
    <source>
        <dbReference type="Proteomes" id="UP000704712"/>
    </source>
</evidence>
<organism evidence="1 2">
    <name type="scientific">Phytophthora infestans</name>
    <name type="common">Potato late blight agent</name>
    <name type="synonym">Botrytis infestans</name>
    <dbReference type="NCBI Taxonomy" id="4787"/>
    <lineage>
        <taxon>Eukaryota</taxon>
        <taxon>Sar</taxon>
        <taxon>Stramenopiles</taxon>
        <taxon>Oomycota</taxon>
        <taxon>Peronosporomycetes</taxon>
        <taxon>Peronosporales</taxon>
        <taxon>Peronosporaceae</taxon>
        <taxon>Phytophthora</taxon>
    </lineage>
</organism>
<accession>A0A8S9U8Z4</accession>
<name>A0A8S9U8Z4_PHYIN</name>
<sequence>MGDLHRVITAALVNVKRSPYFMKLKLALNLDGKQGKWSFPMIPEDASAIQKREAEKSAEREIK</sequence>